<sequence length="107" mass="11840">MWKRGSFGGTVAIKSALRSAGTLLSRIRALPPAPWPDDGPESLRSSCCGLAICKSQTLWKRESINRNYYNSNNNNNDNKNADEDDDDINNSSHNEINNSDNINNNNA</sequence>
<feature type="region of interest" description="Disordered" evidence="1">
    <location>
        <begin position="68"/>
        <end position="107"/>
    </location>
</feature>
<proteinExistence type="predicted"/>
<feature type="compositionally biased region" description="Low complexity" evidence="1">
    <location>
        <begin position="68"/>
        <end position="78"/>
    </location>
</feature>
<evidence type="ECO:0000256" key="1">
    <source>
        <dbReference type="SAM" id="MobiDB-lite"/>
    </source>
</evidence>
<gene>
    <name evidence="2" type="ORF">PoB_003008600</name>
</gene>
<accession>A0AAV3ZX98</accession>
<organism evidence="2 3">
    <name type="scientific">Plakobranchus ocellatus</name>
    <dbReference type="NCBI Taxonomy" id="259542"/>
    <lineage>
        <taxon>Eukaryota</taxon>
        <taxon>Metazoa</taxon>
        <taxon>Spiralia</taxon>
        <taxon>Lophotrochozoa</taxon>
        <taxon>Mollusca</taxon>
        <taxon>Gastropoda</taxon>
        <taxon>Heterobranchia</taxon>
        <taxon>Euthyneura</taxon>
        <taxon>Panpulmonata</taxon>
        <taxon>Sacoglossa</taxon>
        <taxon>Placobranchoidea</taxon>
        <taxon>Plakobranchidae</taxon>
        <taxon>Plakobranchus</taxon>
    </lineage>
</organism>
<protein>
    <submittedName>
        <fullName evidence="2">Uncharacterized protein</fullName>
    </submittedName>
</protein>
<dbReference type="EMBL" id="BLXT01003727">
    <property type="protein sequence ID" value="GFO03581.1"/>
    <property type="molecule type" value="Genomic_DNA"/>
</dbReference>
<dbReference type="Proteomes" id="UP000735302">
    <property type="component" value="Unassembled WGS sequence"/>
</dbReference>
<comment type="caution">
    <text evidence="2">The sequence shown here is derived from an EMBL/GenBank/DDBJ whole genome shotgun (WGS) entry which is preliminary data.</text>
</comment>
<dbReference type="AlphaFoldDB" id="A0AAV3ZX98"/>
<evidence type="ECO:0000313" key="3">
    <source>
        <dbReference type="Proteomes" id="UP000735302"/>
    </source>
</evidence>
<feature type="compositionally biased region" description="Low complexity" evidence="1">
    <location>
        <begin position="89"/>
        <end position="107"/>
    </location>
</feature>
<keyword evidence="3" id="KW-1185">Reference proteome</keyword>
<evidence type="ECO:0000313" key="2">
    <source>
        <dbReference type="EMBL" id="GFO03581.1"/>
    </source>
</evidence>
<name>A0AAV3ZX98_9GAST</name>
<reference evidence="2 3" key="1">
    <citation type="journal article" date="2021" name="Elife">
        <title>Chloroplast acquisition without the gene transfer in kleptoplastic sea slugs, Plakobranchus ocellatus.</title>
        <authorList>
            <person name="Maeda T."/>
            <person name="Takahashi S."/>
            <person name="Yoshida T."/>
            <person name="Shimamura S."/>
            <person name="Takaki Y."/>
            <person name="Nagai Y."/>
            <person name="Toyoda A."/>
            <person name="Suzuki Y."/>
            <person name="Arimoto A."/>
            <person name="Ishii H."/>
            <person name="Satoh N."/>
            <person name="Nishiyama T."/>
            <person name="Hasebe M."/>
            <person name="Maruyama T."/>
            <person name="Minagawa J."/>
            <person name="Obokata J."/>
            <person name="Shigenobu S."/>
        </authorList>
    </citation>
    <scope>NUCLEOTIDE SEQUENCE [LARGE SCALE GENOMIC DNA]</scope>
</reference>